<dbReference type="Proteomes" id="UP000318080">
    <property type="component" value="Unassembled WGS sequence"/>
</dbReference>
<organism evidence="1 2">
    <name type="scientific">Corynebacterium phoceense</name>
    <dbReference type="NCBI Taxonomy" id="1686286"/>
    <lineage>
        <taxon>Bacteria</taxon>
        <taxon>Bacillati</taxon>
        <taxon>Actinomycetota</taxon>
        <taxon>Actinomycetes</taxon>
        <taxon>Mycobacteriales</taxon>
        <taxon>Corynebacteriaceae</taxon>
        <taxon>Corynebacterium</taxon>
    </lineage>
</organism>
<protein>
    <recommendedName>
        <fullName evidence="3">SMI1/KNR4 family protein</fullName>
    </recommendedName>
</protein>
<gene>
    <name evidence="1" type="ORF">EJK80_00015</name>
</gene>
<evidence type="ECO:0000313" key="1">
    <source>
        <dbReference type="EMBL" id="TQE44519.1"/>
    </source>
</evidence>
<evidence type="ECO:0008006" key="3">
    <source>
        <dbReference type="Google" id="ProtNLM"/>
    </source>
</evidence>
<name>A0A540R9U8_9CORY</name>
<dbReference type="SUPFAM" id="SSF160631">
    <property type="entry name" value="SMI1/KNR4-like"/>
    <property type="match status" value="1"/>
</dbReference>
<keyword evidence="2" id="KW-1185">Reference proteome</keyword>
<dbReference type="AlphaFoldDB" id="A0A540R9U8"/>
<reference evidence="1 2" key="1">
    <citation type="submission" date="2019-06" db="EMBL/GenBank/DDBJ databases">
        <title>Draft genome of C. phoceense Strain 272.</title>
        <authorList>
            <person name="Pacheco L.G.C."/>
            <person name="Barberis C.M."/>
            <person name="Almuzara M.N."/>
            <person name="Traglia G.M."/>
            <person name="Santos C.S."/>
            <person name="Rocha D.J.P.G."/>
            <person name="Aguiar E.R.G.R."/>
            <person name="Vay C.A."/>
        </authorList>
    </citation>
    <scope>NUCLEOTIDE SEQUENCE [LARGE SCALE GENOMIC DNA]</scope>
    <source>
        <strain evidence="1 2">272</strain>
    </source>
</reference>
<dbReference type="EMBL" id="VHIR01000001">
    <property type="protein sequence ID" value="TQE44519.1"/>
    <property type="molecule type" value="Genomic_DNA"/>
</dbReference>
<comment type="caution">
    <text evidence="1">The sequence shown here is derived from an EMBL/GenBank/DDBJ whole genome shotgun (WGS) entry which is preliminary data.</text>
</comment>
<dbReference type="RefSeq" id="WP_141628419.1">
    <property type="nucleotide sequence ID" value="NZ_VHIR01000001.1"/>
</dbReference>
<proteinExistence type="predicted"/>
<dbReference type="InterPro" id="IPR037883">
    <property type="entry name" value="Knr4/Smi1-like_sf"/>
</dbReference>
<sequence length="144" mass="16882">MIDPDTFKNDRDYRLISYAERERYITAATTSLPESVPNEYREFFTQYGDFRAPGFVLVSPHYDPREMYYIDTGYGAFGDLCQGFGLDLQYWFPVEHYDGFSYAVHHRLPDGTIEFGSYDFSNQAYYRGPFSSMKEWMASHARSS</sequence>
<evidence type="ECO:0000313" key="2">
    <source>
        <dbReference type="Proteomes" id="UP000318080"/>
    </source>
</evidence>
<accession>A0A540R9U8</accession>
<dbReference type="STRING" id="1686286.GCA_900092335_02085"/>